<comment type="caution">
    <text evidence="2">The sequence shown here is derived from an EMBL/GenBank/DDBJ whole genome shotgun (WGS) entry which is preliminary data.</text>
</comment>
<dbReference type="GO" id="GO:0004725">
    <property type="term" value="F:protein tyrosine phosphatase activity"/>
    <property type="evidence" value="ECO:0007669"/>
    <property type="project" value="UniProtKB-EC"/>
</dbReference>
<dbReference type="EMBL" id="JAVFWO010000005">
    <property type="protein sequence ID" value="MDQ7879523.1"/>
    <property type="molecule type" value="Genomic_DNA"/>
</dbReference>
<proteinExistence type="predicted"/>
<dbReference type="Proteomes" id="UP001235133">
    <property type="component" value="Unassembled WGS sequence"/>
</dbReference>
<dbReference type="EC" id="3.1.3.48" evidence="2"/>
<evidence type="ECO:0000313" key="3">
    <source>
        <dbReference type="Proteomes" id="UP001235133"/>
    </source>
</evidence>
<sequence>MTTALIDLELSAPVNLRDLGGIPVAGGVLRDGFALRADDLAVVTERDAHELVDRGLVAVIDLRTNDEAVLTGRGPLAEQPVAYHHLPLMASIGSGMPQRGRVPFDHVSMGEMYAHMVETSAPQLAAALSLIALAPGATAFHCAAGRDRTGVLAAMLLLALGASDDAIVTDYARTDANMIAIQARMKPVMGVLLARLGFDLDDMAGLTTDTQPMDVSMRTMLARLRERHGDALGPVRAAGLTDDIVARLRARAVAE</sequence>
<dbReference type="PROSITE" id="PS50056">
    <property type="entry name" value="TYR_PHOSPHATASE_2"/>
    <property type="match status" value="1"/>
</dbReference>
<organism evidence="2 3">
    <name type="scientific">Microbacterium psychrotolerans</name>
    <dbReference type="NCBI Taxonomy" id="3068321"/>
    <lineage>
        <taxon>Bacteria</taxon>
        <taxon>Bacillati</taxon>
        <taxon>Actinomycetota</taxon>
        <taxon>Actinomycetes</taxon>
        <taxon>Micrococcales</taxon>
        <taxon>Microbacteriaceae</taxon>
        <taxon>Microbacterium</taxon>
    </lineage>
</organism>
<dbReference type="InterPro" id="IPR026893">
    <property type="entry name" value="Tyr/Ser_Pase_IphP-type"/>
</dbReference>
<keyword evidence="3" id="KW-1185">Reference proteome</keyword>
<dbReference type="RefSeq" id="WP_308869169.1">
    <property type="nucleotide sequence ID" value="NZ_JAVFWO010000005.1"/>
</dbReference>
<dbReference type="Gene3D" id="3.90.190.10">
    <property type="entry name" value="Protein tyrosine phosphatase superfamily"/>
    <property type="match status" value="1"/>
</dbReference>
<dbReference type="SUPFAM" id="SSF52799">
    <property type="entry name" value="(Phosphotyrosine protein) phosphatases II"/>
    <property type="match status" value="1"/>
</dbReference>
<gene>
    <name evidence="2" type="ORF">Q9R08_16135</name>
</gene>
<protein>
    <submittedName>
        <fullName evidence="2">Tyrosine-protein phosphatase</fullName>
        <ecNumber evidence="2">3.1.3.48</ecNumber>
    </submittedName>
</protein>
<accession>A0ABU0Z4K8</accession>
<name>A0ABU0Z4K8_9MICO</name>
<evidence type="ECO:0000313" key="2">
    <source>
        <dbReference type="EMBL" id="MDQ7879523.1"/>
    </source>
</evidence>
<dbReference type="InterPro" id="IPR029021">
    <property type="entry name" value="Prot-tyrosine_phosphatase-like"/>
</dbReference>
<dbReference type="Pfam" id="PF13350">
    <property type="entry name" value="Y_phosphatase3"/>
    <property type="match status" value="1"/>
</dbReference>
<keyword evidence="2" id="KW-0378">Hydrolase</keyword>
<evidence type="ECO:0000259" key="1">
    <source>
        <dbReference type="PROSITE" id="PS50056"/>
    </source>
</evidence>
<dbReference type="InterPro" id="IPR000387">
    <property type="entry name" value="Tyr_Pase_dom"/>
</dbReference>
<reference evidence="2 3" key="1">
    <citation type="submission" date="2023-08" db="EMBL/GenBank/DDBJ databases">
        <title>Microbacterium psychrotolerans sp. nov., a psychrotolerant bacterium isolated from soil in Heilongjiang Province, China.</title>
        <authorList>
            <person name="An P."/>
            <person name="Zhao D."/>
            <person name="Xiang H."/>
        </authorList>
    </citation>
    <scope>NUCLEOTIDE SEQUENCE [LARGE SCALE GENOMIC DNA]</scope>
    <source>
        <strain evidence="2 3">QXD-8</strain>
    </source>
</reference>
<feature type="domain" description="Tyrosine specific protein phosphatases" evidence="1">
    <location>
        <begin position="111"/>
        <end position="186"/>
    </location>
</feature>
<dbReference type="PROSITE" id="PS00383">
    <property type="entry name" value="TYR_PHOSPHATASE_1"/>
    <property type="match status" value="1"/>
</dbReference>
<dbReference type="InterPro" id="IPR016130">
    <property type="entry name" value="Tyr_Pase_AS"/>
</dbReference>